<evidence type="ECO:0000259" key="1">
    <source>
        <dbReference type="Pfam" id="PF07879"/>
    </source>
</evidence>
<dbReference type="Pfam" id="PF07879">
    <property type="entry name" value="PHB_acc_N"/>
    <property type="match status" value="1"/>
</dbReference>
<reference evidence="2" key="1">
    <citation type="submission" date="2021-06" db="EMBL/GenBank/DDBJ databases">
        <authorList>
            <person name="Nardi T."/>
            <person name="Nardi T."/>
        </authorList>
    </citation>
    <scope>NUCLEOTIDE SEQUENCE</scope>
</reference>
<evidence type="ECO:0000313" key="2">
    <source>
        <dbReference type="EMBL" id="CAG7594427.1"/>
    </source>
</evidence>
<dbReference type="GO" id="GO:0006355">
    <property type="term" value="P:regulation of DNA-templated transcription"/>
    <property type="evidence" value="ECO:0007669"/>
    <property type="project" value="InterPro"/>
</dbReference>
<dbReference type="AlphaFoldDB" id="A0A8S4BXF4"/>
<protein>
    <submittedName>
        <fullName evidence="2">Polyhydroxyalkanoate synthesis repressor PhaR</fullName>
    </submittedName>
</protein>
<dbReference type="InterPro" id="IPR012909">
    <property type="entry name" value="PHA_DNA-bd_N"/>
</dbReference>
<dbReference type="Proteomes" id="UP000837675">
    <property type="component" value="Unassembled WGS sequence"/>
</dbReference>
<name>A0A8S4BXF4_9ACAR</name>
<organism evidence="2 3">
    <name type="scientific">Hyalomma marginatum</name>
    <dbReference type="NCBI Taxonomy" id="34627"/>
    <lineage>
        <taxon>Eukaryota</taxon>
        <taxon>Metazoa</taxon>
        <taxon>Ecdysozoa</taxon>
        <taxon>Arthropoda</taxon>
        <taxon>Chelicerata</taxon>
        <taxon>Arachnida</taxon>
        <taxon>Acari</taxon>
        <taxon>Parasitiformes</taxon>
        <taxon>Ixodida</taxon>
        <taxon>Ixodoidea</taxon>
        <taxon>Ixodidae</taxon>
        <taxon>Hyalomminae</taxon>
        <taxon>Hyalomma</taxon>
    </lineage>
</organism>
<sequence length="157" mass="18670">MTDKSLLIKKYPNRRLYNTATSNYVTLDDIRQLIKRGYDVEVVDVKTGEDLTKLTLIQIVLEQQQNGYELLPLEFLKQLIKLQDHNMGKIFNDYIKLSMEYFIKHSSYMENLMKSSTNQTYVFDYWNQNINMLNQQNINFMQMALSAINMFNTNKNK</sequence>
<proteinExistence type="predicted"/>
<dbReference type="NCBIfam" id="TIGR01848">
    <property type="entry name" value="PHA_reg_PhaR"/>
    <property type="match status" value="1"/>
</dbReference>
<feature type="domain" description="PHA accumulation regulator DNA-binding N-terminal" evidence="1">
    <location>
        <begin position="7"/>
        <end position="67"/>
    </location>
</feature>
<evidence type="ECO:0000313" key="3">
    <source>
        <dbReference type="Proteomes" id="UP000837675"/>
    </source>
</evidence>
<dbReference type="InterPro" id="IPR010134">
    <property type="entry name" value="PHA_reg_PhaR"/>
</dbReference>
<keyword evidence="3" id="KW-1185">Reference proteome</keyword>
<accession>A0A8S4BXF4</accession>
<dbReference type="EMBL" id="CAJVAF010000304">
    <property type="protein sequence ID" value="CAG7594427.1"/>
    <property type="molecule type" value="Genomic_DNA"/>
</dbReference>
<gene>
    <name evidence="2" type="ORF">MHYMCMPASI_00778</name>
</gene>
<comment type="caution">
    <text evidence="2">The sequence shown here is derived from an EMBL/GenBank/DDBJ whole genome shotgun (WGS) entry which is preliminary data.</text>
</comment>